<organism evidence="2 3">
    <name type="scientific">Lentinus brumalis</name>
    <dbReference type="NCBI Taxonomy" id="2498619"/>
    <lineage>
        <taxon>Eukaryota</taxon>
        <taxon>Fungi</taxon>
        <taxon>Dikarya</taxon>
        <taxon>Basidiomycota</taxon>
        <taxon>Agaricomycotina</taxon>
        <taxon>Agaricomycetes</taxon>
        <taxon>Polyporales</taxon>
        <taxon>Polyporaceae</taxon>
        <taxon>Lentinus</taxon>
    </lineage>
</organism>
<feature type="compositionally biased region" description="Basic residues" evidence="1">
    <location>
        <begin position="111"/>
        <end position="122"/>
    </location>
</feature>
<evidence type="ECO:0000313" key="3">
    <source>
        <dbReference type="Proteomes" id="UP000256964"/>
    </source>
</evidence>
<feature type="region of interest" description="Disordered" evidence="1">
    <location>
        <begin position="111"/>
        <end position="139"/>
    </location>
</feature>
<keyword evidence="3" id="KW-1185">Reference proteome</keyword>
<evidence type="ECO:0000313" key="2">
    <source>
        <dbReference type="EMBL" id="RDX40222.1"/>
    </source>
</evidence>
<name>A0A371CIV9_9APHY</name>
<feature type="compositionally biased region" description="Polar residues" evidence="1">
    <location>
        <begin position="261"/>
        <end position="272"/>
    </location>
</feature>
<feature type="region of interest" description="Disordered" evidence="1">
    <location>
        <begin position="157"/>
        <end position="507"/>
    </location>
</feature>
<sequence length="507" mass="55825">MPHKVSSKSLPIMGSPNVTIRPPKRGAQFDGTRAEARMIRQRLCEIEQELEDRDAFKSHPEDMRILFESFASVKAEFQPLDGQSWDTPEGRERLARDEAARNRANHLTPARAHRLTSRRSRASIKSSTVSCRGNSTASRSELLPTTDVFDLATDDVACSRPTTPLPHDADQDDSPSRDLQRTPLPSFYRASTDGDRMVVSLEHPDNDEDADATFYAELATPKRLGADDPKSPWSMRVPRHSGRPVSPQKSPSRLPRPARNVQVQARGTSSPVFSKPQSSAAQAASSKAALRTPSKPAKVARKNPRTVLASSPTTNYGPVFTAPAPSGHDATSRANSPQKRPAAGLSSTTTRRPRAEAWWVEKPVKSPSRVFFPRTEDPAQSPTRAIPASSQTLKYRPVFSRPSERSAAPRPTSPSKRPLPKTSTTTRRPGAELARSVEKSRPVKREPPSHTQVFFPRTEDPVESESCAVEPGTLPERHRTETIKASSSRTRKFSQSHGSGSRAKAWV</sequence>
<accession>A0A371CIV9</accession>
<feature type="compositionally biased region" description="Polar residues" evidence="1">
    <location>
        <begin position="123"/>
        <end position="139"/>
    </location>
</feature>
<feature type="compositionally biased region" description="Basic and acidic residues" evidence="1">
    <location>
        <begin position="435"/>
        <end position="448"/>
    </location>
</feature>
<dbReference type="EMBL" id="KZ857574">
    <property type="protein sequence ID" value="RDX40222.1"/>
    <property type="molecule type" value="Genomic_DNA"/>
</dbReference>
<dbReference type="Proteomes" id="UP000256964">
    <property type="component" value="Unassembled WGS sequence"/>
</dbReference>
<feature type="compositionally biased region" description="Polar residues" evidence="1">
    <location>
        <begin position="378"/>
        <end position="393"/>
    </location>
</feature>
<reference evidence="2 3" key="1">
    <citation type="journal article" date="2018" name="Biotechnol. Biofuels">
        <title>Integrative visual omics of the white-rot fungus Polyporus brumalis exposes the biotechnological potential of its oxidative enzymes for delignifying raw plant biomass.</title>
        <authorList>
            <person name="Miyauchi S."/>
            <person name="Rancon A."/>
            <person name="Drula E."/>
            <person name="Hage H."/>
            <person name="Chaduli D."/>
            <person name="Favel A."/>
            <person name="Grisel S."/>
            <person name="Henrissat B."/>
            <person name="Herpoel-Gimbert I."/>
            <person name="Ruiz-Duenas F.J."/>
            <person name="Chevret D."/>
            <person name="Hainaut M."/>
            <person name="Lin J."/>
            <person name="Wang M."/>
            <person name="Pangilinan J."/>
            <person name="Lipzen A."/>
            <person name="Lesage-Meessen L."/>
            <person name="Navarro D."/>
            <person name="Riley R."/>
            <person name="Grigoriev I.V."/>
            <person name="Zhou S."/>
            <person name="Raouche S."/>
            <person name="Rosso M.N."/>
        </authorList>
    </citation>
    <scope>NUCLEOTIDE SEQUENCE [LARGE SCALE GENOMIC DNA]</scope>
    <source>
        <strain evidence="2 3">BRFM 1820</strain>
    </source>
</reference>
<gene>
    <name evidence="2" type="ORF">OH76DRAFT_1476257</name>
</gene>
<feature type="region of interest" description="Disordered" evidence="1">
    <location>
        <begin position="1"/>
        <end position="30"/>
    </location>
</feature>
<protein>
    <submittedName>
        <fullName evidence="2">Uncharacterized protein</fullName>
    </submittedName>
</protein>
<dbReference type="OrthoDB" id="2757916at2759"/>
<dbReference type="AlphaFoldDB" id="A0A371CIV9"/>
<proteinExistence type="predicted"/>
<evidence type="ECO:0000256" key="1">
    <source>
        <dbReference type="SAM" id="MobiDB-lite"/>
    </source>
</evidence>
<feature type="compositionally biased region" description="Low complexity" evidence="1">
    <location>
        <begin position="274"/>
        <end position="289"/>
    </location>
</feature>